<evidence type="ECO:0000256" key="2">
    <source>
        <dbReference type="ARBA" id="ARBA00005193"/>
    </source>
</evidence>
<dbReference type="GO" id="GO:0016159">
    <property type="term" value="F:muconolactone delta-isomerase activity"/>
    <property type="evidence" value="ECO:0007669"/>
    <property type="project" value="UniProtKB-UniRule"/>
</dbReference>
<dbReference type="Proteomes" id="UP000295172">
    <property type="component" value="Unassembled WGS sequence"/>
</dbReference>
<gene>
    <name evidence="11" type="primary">catC</name>
    <name evidence="11" type="ORF">E1218_31225</name>
</gene>
<keyword evidence="6 9" id="KW-0058">Aromatic hydrocarbons catabolism</keyword>
<evidence type="ECO:0000256" key="6">
    <source>
        <dbReference type="ARBA" id="ARBA00022797"/>
    </source>
</evidence>
<evidence type="ECO:0000256" key="1">
    <source>
        <dbReference type="ARBA" id="ARBA00001739"/>
    </source>
</evidence>
<evidence type="ECO:0000256" key="5">
    <source>
        <dbReference type="ARBA" id="ARBA00012070"/>
    </source>
</evidence>
<keyword evidence="7 9" id="KW-0413">Isomerase</keyword>
<dbReference type="GO" id="GO:0042952">
    <property type="term" value="P:beta-ketoadipate pathway"/>
    <property type="evidence" value="ECO:0007669"/>
    <property type="project" value="UniProtKB-UniRule"/>
</dbReference>
<dbReference type="InterPro" id="IPR003464">
    <property type="entry name" value="Muconolactone_d_Isoase"/>
</dbReference>
<evidence type="ECO:0000256" key="8">
    <source>
        <dbReference type="NCBIfam" id="TIGR03221"/>
    </source>
</evidence>
<dbReference type="NCBIfam" id="TIGR03221">
    <property type="entry name" value="muco_delta"/>
    <property type="match status" value="1"/>
</dbReference>
<dbReference type="InterPro" id="IPR026029">
    <property type="entry name" value="MLI_dom"/>
</dbReference>
<comment type="subunit">
    <text evidence="4">Homodecamer.</text>
</comment>
<evidence type="ECO:0000256" key="9">
    <source>
        <dbReference type="PIRNR" id="PIRNR001486"/>
    </source>
</evidence>
<feature type="domain" description="Muconolactone isomerase" evidence="10">
    <location>
        <begin position="1"/>
        <end position="89"/>
    </location>
</feature>
<dbReference type="EMBL" id="SMKR01000197">
    <property type="protein sequence ID" value="TDD15619.1"/>
    <property type="molecule type" value="Genomic_DNA"/>
</dbReference>
<evidence type="ECO:0000256" key="4">
    <source>
        <dbReference type="ARBA" id="ARBA00011365"/>
    </source>
</evidence>
<dbReference type="InterPro" id="IPR011008">
    <property type="entry name" value="Dimeric_a/b-barrel"/>
</dbReference>
<evidence type="ECO:0000256" key="7">
    <source>
        <dbReference type="ARBA" id="ARBA00023235"/>
    </source>
</evidence>
<dbReference type="SUPFAM" id="SSF54909">
    <property type="entry name" value="Dimeric alpha+beta barrel"/>
    <property type="match status" value="1"/>
</dbReference>
<dbReference type="AlphaFoldDB" id="A0A4R4WA33"/>
<evidence type="ECO:0000259" key="10">
    <source>
        <dbReference type="Pfam" id="PF02426"/>
    </source>
</evidence>
<evidence type="ECO:0000313" key="12">
    <source>
        <dbReference type="Proteomes" id="UP000295172"/>
    </source>
</evidence>
<sequence>MLFHVTMDVNLPPALDPEGLTEILDREKAYCQDLQVKGKWVHLWRVVGQYANVSIFDVDSPDELHEILWNLPLFSFMTVKVMPLCPHPSAL</sequence>
<dbReference type="Pfam" id="PF02426">
    <property type="entry name" value="MIase"/>
    <property type="match status" value="1"/>
</dbReference>
<dbReference type="UniPathway" id="UPA00157">
    <property type="reaction ID" value="UER00260"/>
</dbReference>
<dbReference type="RefSeq" id="WP_132326642.1">
    <property type="nucleotide sequence ID" value="NZ_SMKR01000197.1"/>
</dbReference>
<reference evidence="11 12" key="1">
    <citation type="submission" date="2019-02" db="EMBL/GenBank/DDBJ databases">
        <title>Draft genome sequences of novel Actinobacteria.</title>
        <authorList>
            <person name="Sahin N."/>
            <person name="Ay H."/>
            <person name="Saygin H."/>
        </authorList>
    </citation>
    <scope>NUCLEOTIDE SEQUENCE [LARGE SCALE GENOMIC DNA]</scope>
    <source>
        <strain evidence="11 12">16K104</strain>
    </source>
</reference>
<evidence type="ECO:0000313" key="11">
    <source>
        <dbReference type="EMBL" id="TDD15619.1"/>
    </source>
</evidence>
<comment type="catalytic activity">
    <reaction evidence="1 9">
        <text>(S)-muconolactone = (4,5-dihydro-5-oxofuran-2-yl)-acetate</text>
        <dbReference type="Rhea" id="RHEA:12348"/>
        <dbReference type="ChEBI" id="CHEBI:58425"/>
        <dbReference type="ChEBI" id="CHEBI:58736"/>
        <dbReference type="EC" id="5.3.3.4"/>
    </reaction>
</comment>
<organism evidence="11 12">
    <name type="scientific">Kribbella turkmenica</name>
    <dbReference type="NCBI Taxonomy" id="2530375"/>
    <lineage>
        <taxon>Bacteria</taxon>
        <taxon>Bacillati</taxon>
        <taxon>Actinomycetota</taxon>
        <taxon>Actinomycetes</taxon>
        <taxon>Propionibacteriales</taxon>
        <taxon>Kribbellaceae</taxon>
        <taxon>Kribbella</taxon>
    </lineage>
</organism>
<name>A0A4R4WA33_9ACTN</name>
<comment type="caution">
    <text evidence="11">The sequence shown here is derived from an EMBL/GenBank/DDBJ whole genome shotgun (WGS) entry which is preliminary data.</text>
</comment>
<dbReference type="EC" id="5.3.3.4" evidence="5 8"/>
<dbReference type="Gene3D" id="3.30.70.1060">
    <property type="entry name" value="Dimeric alpha+beta barrel"/>
    <property type="match status" value="1"/>
</dbReference>
<comment type="similarity">
    <text evidence="3 9">Belongs to the muconolactone Delta-isomerase family.</text>
</comment>
<protein>
    <recommendedName>
        <fullName evidence="5 8">Muconolactone Delta-isomerase</fullName>
        <shortName evidence="9">MIase</shortName>
        <ecNumber evidence="5 8">5.3.3.4</ecNumber>
    </recommendedName>
</protein>
<dbReference type="OrthoDB" id="2889526at2"/>
<evidence type="ECO:0000256" key="3">
    <source>
        <dbReference type="ARBA" id="ARBA00010882"/>
    </source>
</evidence>
<dbReference type="PIRSF" id="PIRSF001486">
    <property type="entry name" value="CatC"/>
    <property type="match status" value="1"/>
</dbReference>
<proteinExistence type="inferred from homology"/>
<accession>A0A4R4WA33</accession>
<keyword evidence="12" id="KW-1185">Reference proteome</keyword>
<comment type="pathway">
    <text evidence="2 9">Aromatic compound metabolism; beta-ketoadipate pathway; 5-oxo-4,5-dihydro-2-furylacetate from catechol: step 3/3.</text>
</comment>